<keyword evidence="3" id="KW-1185">Reference proteome</keyword>
<proteinExistence type="predicted"/>
<dbReference type="EMBL" id="JAUSZS010000008">
    <property type="protein sequence ID" value="MDQ0936274.1"/>
    <property type="molecule type" value="Genomic_DNA"/>
</dbReference>
<comment type="caution">
    <text evidence="2">The sequence shown here is derived from an EMBL/GenBank/DDBJ whole genome shotgun (WGS) entry which is preliminary data.</text>
</comment>
<feature type="region of interest" description="Disordered" evidence="1">
    <location>
        <begin position="1"/>
        <end position="41"/>
    </location>
</feature>
<accession>A0ABU0RWB2</accession>
<name>A0ABU0RWB2_9ACTN</name>
<organism evidence="2 3">
    <name type="scientific">Streptomyces turgidiscabies</name>
    <dbReference type="NCBI Taxonomy" id="85558"/>
    <lineage>
        <taxon>Bacteria</taxon>
        <taxon>Bacillati</taxon>
        <taxon>Actinomycetota</taxon>
        <taxon>Actinomycetes</taxon>
        <taxon>Kitasatosporales</taxon>
        <taxon>Streptomycetaceae</taxon>
        <taxon>Streptomyces</taxon>
    </lineage>
</organism>
<dbReference type="Proteomes" id="UP001223072">
    <property type="component" value="Unassembled WGS sequence"/>
</dbReference>
<protein>
    <submittedName>
        <fullName evidence="2">Uncharacterized protein</fullName>
    </submittedName>
</protein>
<sequence length="41" mass="4274">MPSSTDATTVGAAERDLRRTGNPAAVAAVLSYDTPDNDDHN</sequence>
<reference evidence="2 3" key="1">
    <citation type="submission" date="2023-07" db="EMBL/GenBank/DDBJ databases">
        <title>Comparative genomics of wheat-associated soil bacteria to identify genetic determinants of phenazine resistance.</title>
        <authorList>
            <person name="Mouncey N."/>
        </authorList>
    </citation>
    <scope>NUCLEOTIDE SEQUENCE [LARGE SCALE GENOMIC DNA]</scope>
    <source>
        <strain evidence="2 3">W2I16</strain>
    </source>
</reference>
<evidence type="ECO:0000313" key="2">
    <source>
        <dbReference type="EMBL" id="MDQ0936274.1"/>
    </source>
</evidence>
<evidence type="ECO:0000256" key="1">
    <source>
        <dbReference type="SAM" id="MobiDB-lite"/>
    </source>
</evidence>
<dbReference type="RefSeq" id="WP_307629723.1">
    <property type="nucleotide sequence ID" value="NZ_JAUSZS010000008.1"/>
</dbReference>
<gene>
    <name evidence="2" type="ORF">QFZ49_006249</name>
</gene>
<evidence type="ECO:0000313" key="3">
    <source>
        <dbReference type="Proteomes" id="UP001223072"/>
    </source>
</evidence>